<sequence length="255" mass="29965">MFKNEIPLDDKPKSKSIDRFNEAILKKQQSIQEMQEKINSLKKELMQAQFELRKKNRENAEHRLLKEGDLSEKIQMQSKFIEELKNKFDEVDQARLEESQKQQKIIDNLNGQIQALTEERNNLLIENQQQKAIIEELRSQLLAQNEKFNDFLISTAQKSDKISSDNFNIQIHQNDADVKNAEKLNENEIKTEKKSNDFMSDQISIENIHEKNIKLGTQSYPKESKSEIIKQLISIVSQMKRNYTEIKKQSEQLDA</sequence>
<evidence type="ECO:0000313" key="3">
    <source>
        <dbReference type="Proteomes" id="UP000179807"/>
    </source>
</evidence>
<dbReference type="VEuPathDB" id="TrichDB:TRFO_31363"/>
<comment type="caution">
    <text evidence="2">The sequence shown here is derived from an EMBL/GenBank/DDBJ whole genome shotgun (WGS) entry which is preliminary data.</text>
</comment>
<evidence type="ECO:0000256" key="1">
    <source>
        <dbReference type="SAM" id="Coils"/>
    </source>
</evidence>
<proteinExistence type="predicted"/>
<gene>
    <name evidence="2" type="ORF">TRFO_31363</name>
</gene>
<name>A0A1J4JW10_9EUKA</name>
<evidence type="ECO:0000313" key="2">
    <source>
        <dbReference type="EMBL" id="OHT01708.1"/>
    </source>
</evidence>
<keyword evidence="3" id="KW-1185">Reference proteome</keyword>
<organism evidence="2 3">
    <name type="scientific">Tritrichomonas foetus</name>
    <dbReference type="NCBI Taxonomy" id="1144522"/>
    <lineage>
        <taxon>Eukaryota</taxon>
        <taxon>Metamonada</taxon>
        <taxon>Parabasalia</taxon>
        <taxon>Tritrichomonadida</taxon>
        <taxon>Tritrichomonadidae</taxon>
        <taxon>Tritrichomonas</taxon>
    </lineage>
</organism>
<dbReference type="EMBL" id="MLAK01000898">
    <property type="protein sequence ID" value="OHT01708.1"/>
    <property type="molecule type" value="Genomic_DNA"/>
</dbReference>
<dbReference type="AlphaFoldDB" id="A0A1J4JW10"/>
<protein>
    <submittedName>
        <fullName evidence="2">Uncharacterized protein</fullName>
    </submittedName>
</protein>
<dbReference type="RefSeq" id="XP_068354844.1">
    <property type="nucleotide sequence ID" value="XM_068507896.1"/>
</dbReference>
<feature type="coiled-coil region" evidence="1">
    <location>
        <begin position="17"/>
        <end position="147"/>
    </location>
</feature>
<dbReference type="GeneID" id="94842600"/>
<accession>A0A1J4JW10</accession>
<reference evidence="2" key="1">
    <citation type="submission" date="2016-10" db="EMBL/GenBank/DDBJ databases">
        <authorList>
            <person name="Benchimol M."/>
            <person name="Almeida L.G."/>
            <person name="Vasconcelos A.T."/>
            <person name="Perreira-Neves A."/>
            <person name="Rosa I.A."/>
            <person name="Tasca T."/>
            <person name="Bogo M.R."/>
            <person name="de Souza W."/>
        </authorList>
    </citation>
    <scope>NUCLEOTIDE SEQUENCE [LARGE SCALE GENOMIC DNA]</scope>
    <source>
        <strain evidence="2">K</strain>
    </source>
</reference>
<keyword evidence="1" id="KW-0175">Coiled coil</keyword>
<dbReference type="Proteomes" id="UP000179807">
    <property type="component" value="Unassembled WGS sequence"/>
</dbReference>